<organism evidence="1 2">
    <name type="scientific">Candidatus Vogelbacteria bacterium CG10_big_fil_rev_8_21_14_0_10_51_16</name>
    <dbReference type="NCBI Taxonomy" id="1975045"/>
    <lineage>
        <taxon>Bacteria</taxon>
        <taxon>Candidatus Vogeliibacteriota</taxon>
    </lineage>
</organism>
<evidence type="ECO:0000313" key="2">
    <source>
        <dbReference type="Proteomes" id="UP000228767"/>
    </source>
</evidence>
<reference evidence="1 2" key="1">
    <citation type="submission" date="2017-09" db="EMBL/GenBank/DDBJ databases">
        <title>Depth-based differentiation of microbial function through sediment-hosted aquifers and enrichment of novel symbionts in the deep terrestrial subsurface.</title>
        <authorList>
            <person name="Probst A.J."/>
            <person name="Ladd B."/>
            <person name="Jarett J.K."/>
            <person name="Geller-Mcgrath D.E."/>
            <person name="Sieber C.M."/>
            <person name="Emerson J.B."/>
            <person name="Anantharaman K."/>
            <person name="Thomas B.C."/>
            <person name="Malmstrom R."/>
            <person name="Stieglmeier M."/>
            <person name="Klingl A."/>
            <person name="Woyke T."/>
            <person name="Ryan C.M."/>
            <person name="Banfield J.F."/>
        </authorList>
    </citation>
    <scope>NUCLEOTIDE SEQUENCE [LARGE SCALE GENOMIC DNA]</scope>
    <source>
        <strain evidence="1">CG10_big_fil_rev_8_21_14_0_10_51_16</strain>
    </source>
</reference>
<dbReference type="AlphaFoldDB" id="A0A2H0RGK1"/>
<dbReference type="Proteomes" id="UP000228767">
    <property type="component" value="Unassembled WGS sequence"/>
</dbReference>
<gene>
    <name evidence="1" type="ORF">COV10_01310</name>
</gene>
<accession>A0A2H0RGK1</accession>
<name>A0A2H0RGK1_9BACT</name>
<sequence>METCLPAGRSQNVIPTGDLPKARENDNEKLRGNLFALRNIKINNLYTYAQELKHGELNEVFHFEISIFNFLLQWGQHATFLHIIITTCRIS</sequence>
<dbReference type="EMBL" id="PCYI01000006">
    <property type="protein sequence ID" value="PIR45144.1"/>
    <property type="molecule type" value="Genomic_DNA"/>
</dbReference>
<evidence type="ECO:0000313" key="1">
    <source>
        <dbReference type="EMBL" id="PIR45144.1"/>
    </source>
</evidence>
<comment type="caution">
    <text evidence="1">The sequence shown here is derived from an EMBL/GenBank/DDBJ whole genome shotgun (WGS) entry which is preliminary data.</text>
</comment>
<protein>
    <submittedName>
        <fullName evidence="1">Uncharacterized protein</fullName>
    </submittedName>
</protein>
<proteinExistence type="predicted"/>